<protein>
    <submittedName>
        <fullName evidence="1">MIP20239p</fullName>
    </submittedName>
</protein>
<proteinExistence type="evidence at transcript level"/>
<accession>D5A7M9</accession>
<dbReference type="AlphaFoldDB" id="D5A7M9"/>
<sequence>MSNGILINLMMMRQSARRIMTLDAFRCQRGQLAHPRFLRSGISFDLLIAVRWPT</sequence>
<reference evidence="1" key="1">
    <citation type="submission" date="2010-03" db="EMBL/GenBank/DDBJ databases">
        <authorList>
            <person name="Carlson J."/>
            <person name="Booth B."/>
            <person name="Frise E."/>
            <person name="Sandler J."/>
            <person name="Wan K."/>
            <person name="Yu C."/>
            <person name="Celniker S."/>
        </authorList>
    </citation>
    <scope>NUCLEOTIDE SEQUENCE</scope>
</reference>
<name>D5A7M9_DROME</name>
<dbReference type="EMBL" id="BT122156">
    <property type="protein sequence ID" value="ADE28768.1"/>
    <property type="molecule type" value="mRNA"/>
</dbReference>
<evidence type="ECO:0000313" key="1">
    <source>
        <dbReference type="EMBL" id="ADE28768.1"/>
    </source>
</evidence>
<organism evidence="1">
    <name type="scientific">Drosophila melanogaster</name>
    <name type="common">Fruit fly</name>
    <dbReference type="NCBI Taxonomy" id="7227"/>
    <lineage>
        <taxon>Eukaryota</taxon>
        <taxon>Metazoa</taxon>
        <taxon>Ecdysozoa</taxon>
        <taxon>Arthropoda</taxon>
        <taxon>Hexapoda</taxon>
        <taxon>Insecta</taxon>
        <taxon>Pterygota</taxon>
        <taxon>Neoptera</taxon>
        <taxon>Endopterygota</taxon>
        <taxon>Diptera</taxon>
        <taxon>Brachycera</taxon>
        <taxon>Muscomorpha</taxon>
        <taxon>Ephydroidea</taxon>
        <taxon>Drosophilidae</taxon>
        <taxon>Drosophila</taxon>
        <taxon>Sophophora</taxon>
    </lineage>
</organism>